<dbReference type="EMBL" id="JAVRRT010000004">
    <property type="protein sequence ID" value="KAK5172945.1"/>
    <property type="molecule type" value="Genomic_DNA"/>
</dbReference>
<dbReference type="PROSITE" id="PS00687">
    <property type="entry name" value="ALDEHYDE_DEHYDR_GLU"/>
    <property type="match status" value="1"/>
</dbReference>
<gene>
    <name evidence="8" type="ORF">LTR77_003067</name>
</gene>
<evidence type="ECO:0000313" key="9">
    <source>
        <dbReference type="Proteomes" id="UP001337655"/>
    </source>
</evidence>
<dbReference type="InterPro" id="IPR015590">
    <property type="entry name" value="Aldehyde_DH_dom"/>
</dbReference>
<dbReference type="InterPro" id="IPR029510">
    <property type="entry name" value="Ald_DH_CS_GLU"/>
</dbReference>
<evidence type="ECO:0000256" key="5">
    <source>
        <dbReference type="PROSITE-ProRule" id="PRU10007"/>
    </source>
</evidence>
<dbReference type="InterPro" id="IPR016163">
    <property type="entry name" value="Ald_DH_C"/>
</dbReference>
<dbReference type="InterPro" id="IPR016161">
    <property type="entry name" value="Ald_DH/histidinol_DH"/>
</dbReference>
<dbReference type="FunFam" id="3.40.605.10:FF:000007">
    <property type="entry name" value="NAD/NADP-dependent betaine aldehyde dehydrogenase"/>
    <property type="match status" value="1"/>
</dbReference>
<dbReference type="Gene3D" id="3.40.309.10">
    <property type="entry name" value="Aldehyde Dehydrogenase, Chain A, domain 2"/>
    <property type="match status" value="1"/>
</dbReference>
<name>A0AAV9PH70_9PEZI</name>
<dbReference type="RefSeq" id="XP_064661663.1">
    <property type="nucleotide sequence ID" value="XM_064800324.1"/>
</dbReference>
<keyword evidence="2 6" id="KW-0560">Oxidoreductase</keyword>
<evidence type="ECO:0000259" key="7">
    <source>
        <dbReference type="Pfam" id="PF00171"/>
    </source>
</evidence>
<dbReference type="EC" id="1.2.1.3" evidence="3"/>
<sequence>MGLARTNAESRPLITTSLPSIEQSLPTQKDLYYAGGWHKPRNGDYRDTFNPGNGQVIDKISHAGVDDTVAAIEAANKAFPTWRATPPQQRAATMRKAATVLREHASDLALLDAYNTGNPVAEMLADANVAAAQLDYFAGLIPMLKGETIPGADDHFHYTLREPLGVVARIVAFNHPVMFAAGKMAAPLAAGNTVIVKPPEQAPLSCLRLAEIFADVFPPGVVNVLPGGGECGKTLSSHRLVRKVTLIGSVLTGRAIARSAADTLKPTLFELGGKNALIAFPDADMEKLVVGISRGMNFTWAGQSCGSTSRVFLHDSIHDEVLDKVVNYVKANFKPGVPTEMATTMGPVISKAAEERVLGYIESGKQEGAKLVCGGRKPDGDDKIKGGYFIEPTIFSNVKPEMKIAREEIFGPVMSIFKWTDEAEMLKQVNDTEYGLTASIYTRDIATAQDVVRKVEAGFVWVNQVGRHFLGVPFGGYKESGGGREESFEEMLSFTQMKTVNVSIAR</sequence>
<comment type="caution">
    <text evidence="8">The sequence shown here is derived from an EMBL/GenBank/DDBJ whole genome shotgun (WGS) entry which is preliminary data.</text>
</comment>
<feature type="active site" evidence="5">
    <location>
        <position position="270"/>
    </location>
</feature>
<keyword evidence="9" id="KW-1185">Reference proteome</keyword>
<dbReference type="FunFam" id="3.40.309.10:FF:000012">
    <property type="entry name" value="Betaine aldehyde dehydrogenase"/>
    <property type="match status" value="1"/>
</dbReference>
<feature type="domain" description="Aldehyde dehydrogenase" evidence="7">
    <location>
        <begin position="39"/>
        <end position="500"/>
    </location>
</feature>
<evidence type="ECO:0000256" key="4">
    <source>
        <dbReference type="ARBA" id="ARBA00049194"/>
    </source>
</evidence>
<reference evidence="8 9" key="1">
    <citation type="submission" date="2023-08" db="EMBL/GenBank/DDBJ databases">
        <title>Black Yeasts Isolated from many extreme environments.</title>
        <authorList>
            <person name="Coleine C."/>
            <person name="Stajich J.E."/>
            <person name="Selbmann L."/>
        </authorList>
    </citation>
    <scope>NUCLEOTIDE SEQUENCE [LARGE SCALE GENOMIC DNA]</scope>
    <source>
        <strain evidence="8 9">CCFEE 5935</strain>
    </source>
</reference>
<dbReference type="GO" id="GO:0004029">
    <property type="term" value="F:aldehyde dehydrogenase (NAD+) activity"/>
    <property type="evidence" value="ECO:0007669"/>
    <property type="project" value="UniProtKB-EC"/>
</dbReference>
<dbReference type="GeneID" id="89924414"/>
<dbReference type="PANTHER" id="PTHR11699">
    <property type="entry name" value="ALDEHYDE DEHYDROGENASE-RELATED"/>
    <property type="match status" value="1"/>
</dbReference>
<comment type="similarity">
    <text evidence="1 6">Belongs to the aldehyde dehydrogenase family.</text>
</comment>
<dbReference type="Gene3D" id="3.40.605.10">
    <property type="entry name" value="Aldehyde Dehydrogenase, Chain A, domain 1"/>
    <property type="match status" value="1"/>
</dbReference>
<evidence type="ECO:0000256" key="6">
    <source>
        <dbReference type="RuleBase" id="RU003345"/>
    </source>
</evidence>
<dbReference type="Pfam" id="PF00171">
    <property type="entry name" value="Aldedh"/>
    <property type="match status" value="1"/>
</dbReference>
<organism evidence="8 9">
    <name type="scientific">Saxophila tyrrhenica</name>
    <dbReference type="NCBI Taxonomy" id="1690608"/>
    <lineage>
        <taxon>Eukaryota</taxon>
        <taxon>Fungi</taxon>
        <taxon>Dikarya</taxon>
        <taxon>Ascomycota</taxon>
        <taxon>Pezizomycotina</taxon>
        <taxon>Dothideomycetes</taxon>
        <taxon>Dothideomycetidae</taxon>
        <taxon>Mycosphaerellales</taxon>
        <taxon>Extremaceae</taxon>
        <taxon>Saxophila</taxon>
    </lineage>
</organism>
<evidence type="ECO:0000256" key="1">
    <source>
        <dbReference type="ARBA" id="ARBA00009986"/>
    </source>
</evidence>
<evidence type="ECO:0000256" key="3">
    <source>
        <dbReference type="ARBA" id="ARBA00024226"/>
    </source>
</evidence>
<protein>
    <recommendedName>
        <fullName evidence="3">aldehyde dehydrogenase (NAD(+))</fullName>
        <ecNumber evidence="3">1.2.1.3</ecNumber>
    </recommendedName>
</protein>
<comment type="catalytic activity">
    <reaction evidence="4">
        <text>an aldehyde + NAD(+) + H2O = a carboxylate + NADH + 2 H(+)</text>
        <dbReference type="Rhea" id="RHEA:16185"/>
        <dbReference type="ChEBI" id="CHEBI:15377"/>
        <dbReference type="ChEBI" id="CHEBI:15378"/>
        <dbReference type="ChEBI" id="CHEBI:17478"/>
        <dbReference type="ChEBI" id="CHEBI:29067"/>
        <dbReference type="ChEBI" id="CHEBI:57540"/>
        <dbReference type="ChEBI" id="CHEBI:57945"/>
        <dbReference type="EC" id="1.2.1.3"/>
    </reaction>
</comment>
<evidence type="ECO:0000256" key="2">
    <source>
        <dbReference type="ARBA" id="ARBA00023002"/>
    </source>
</evidence>
<accession>A0AAV9PH70</accession>
<evidence type="ECO:0000313" key="8">
    <source>
        <dbReference type="EMBL" id="KAK5172945.1"/>
    </source>
</evidence>
<dbReference type="SUPFAM" id="SSF53720">
    <property type="entry name" value="ALDH-like"/>
    <property type="match status" value="1"/>
</dbReference>
<dbReference type="AlphaFoldDB" id="A0AAV9PH70"/>
<dbReference type="Proteomes" id="UP001337655">
    <property type="component" value="Unassembled WGS sequence"/>
</dbReference>
<proteinExistence type="inferred from homology"/>
<dbReference type="InterPro" id="IPR016162">
    <property type="entry name" value="Ald_DH_N"/>
</dbReference>